<accession>A0A1I8BPW3</accession>
<dbReference type="Proteomes" id="UP000095281">
    <property type="component" value="Unplaced"/>
</dbReference>
<evidence type="ECO:0000313" key="2">
    <source>
        <dbReference type="Proteomes" id="UP000095281"/>
    </source>
</evidence>
<evidence type="ECO:0000313" key="3">
    <source>
        <dbReference type="WBParaSite" id="MhA1_Contig354.frz3.fgene2"/>
    </source>
</evidence>
<organism evidence="2 3">
    <name type="scientific">Meloidogyne hapla</name>
    <name type="common">Root-knot nematode worm</name>
    <dbReference type="NCBI Taxonomy" id="6305"/>
    <lineage>
        <taxon>Eukaryota</taxon>
        <taxon>Metazoa</taxon>
        <taxon>Ecdysozoa</taxon>
        <taxon>Nematoda</taxon>
        <taxon>Chromadorea</taxon>
        <taxon>Rhabditida</taxon>
        <taxon>Tylenchina</taxon>
        <taxon>Tylenchomorpha</taxon>
        <taxon>Tylenchoidea</taxon>
        <taxon>Meloidogynidae</taxon>
        <taxon>Meloidogyninae</taxon>
        <taxon>Meloidogyne</taxon>
    </lineage>
</organism>
<name>A0A1I8BPW3_MELHA</name>
<feature type="transmembrane region" description="Helical" evidence="1">
    <location>
        <begin position="15"/>
        <end position="33"/>
    </location>
</feature>
<keyword evidence="1" id="KW-1133">Transmembrane helix</keyword>
<dbReference type="AlphaFoldDB" id="A0A1I8BPW3"/>
<keyword evidence="1" id="KW-0472">Membrane</keyword>
<protein>
    <submittedName>
        <fullName evidence="3">Uncharacterized protein</fullName>
    </submittedName>
</protein>
<reference evidence="3" key="1">
    <citation type="submission" date="2016-11" db="UniProtKB">
        <authorList>
            <consortium name="WormBaseParasite"/>
        </authorList>
    </citation>
    <scope>IDENTIFICATION</scope>
</reference>
<evidence type="ECO:0000256" key="1">
    <source>
        <dbReference type="SAM" id="Phobius"/>
    </source>
</evidence>
<keyword evidence="1" id="KW-0812">Transmembrane</keyword>
<proteinExistence type="predicted"/>
<dbReference type="WBParaSite" id="MhA1_Contig354.frz3.fgene2">
    <property type="protein sequence ID" value="MhA1_Contig354.frz3.fgene2"/>
    <property type="gene ID" value="MhA1_Contig354.frz3.fgene2"/>
</dbReference>
<sequence>MRTDASCKVRTYDDIVQIVYFILAKAVGGQFYWKMRKSHNFKGDSGSGMEDVHIRRVHLSSFVKNSGILTFNTTHNVTRKTALNGETSSYRQILHSPLAVPQLEFMRSWLNKEKRQRSKRNIKTKKDLITSINDKIISSVSSDDSLKIGMVIKPSREEGDQKAITYLELIGITSYGSRQCASNEVIIFGGVRKVSNYF</sequence>
<keyword evidence="2" id="KW-1185">Reference proteome</keyword>